<dbReference type="SUPFAM" id="SSF50475">
    <property type="entry name" value="FMN-binding split barrel"/>
    <property type="match status" value="1"/>
</dbReference>
<evidence type="ECO:0008006" key="2">
    <source>
        <dbReference type="Google" id="ProtNLM"/>
    </source>
</evidence>
<dbReference type="Gene3D" id="2.30.110.10">
    <property type="entry name" value="Electron Transport, Fmn-binding Protein, Chain A"/>
    <property type="match status" value="1"/>
</dbReference>
<dbReference type="EMBL" id="FLUO01000001">
    <property type="protein sequence ID" value="SBV96677.1"/>
    <property type="molecule type" value="Genomic_DNA"/>
</dbReference>
<dbReference type="InterPro" id="IPR012349">
    <property type="entry name" value="Split_barrel_FMN-bd"/>
</dbReference>
<dbReference type="AlphaFoldDB" id="A0A212JB60"/>
<gene>
    <name evidence="1" type="ORF">KL86APRO_10789</name>
</gene>
<dbReference type="PANTHER" id="PTHR34071">
    <property type="entry name" value="5-NITROIMIDAZOLE ANTIBIOTICS RESISTANCE PROTEIN, NIMA-FAMILY-RELATED PROTEIN-RELATED"/>
    <property type="match status" value="1"/>
</dbReference>
<evidence type="ECO:0000313" key="1">
    <source>
        <dbReference type="EMBL" id="SBV96677.1"/>
    </source>
</evidence>
<dbReference type="PANTHER" id="PTHR34071:SF2">
    <property type="entry name" value="FLAVIN-NUCLEOTIDE-BINDING PROTEIN"/>
    <property type="match status" value="1"/>
</dbReference>
<organism evidence="1">
    <name type="scientific">uncultured Alphaproteobacteria bacterium</name>
    <dbReference type="NCBI Taxonomy" id="91750"/>
    <lineage>
        <taxon>Bacteria</taxon>
        <taxon>Pseudomonadati</taxon>
        <taxon>Pseudomonadota</taxon>
        <taxon>Alphaproteobacteria</taxon>
        <taxon>environmental samples</taxon>
    </lineage>
</organism>
<proteinExistence type="predicted"/>
<reference evidence="1" key="1">
    <citation type="submission" date="2016-04" db="EMBL/GenBank/DDBJ databases">
        <authorList>
            <person name="Evans L.H."/>
            <person name="Alamgir A."/>
            <person name="Owens N."/>
            <person name="Weber N.D."/>
            <person name="Virtaneva K."/>
            <person name="Barbian K."/>
            <person name="Babar A."/>
            <person name="Rosenke K."/>
        </authorList>
    </citation>
    <scope>NUCLEOTIDE SEQUENCE</scope>
    <source>
        <strain evidence="1">86</strain>
    </source>
</reference>
<accession>A0A212JB60</accession>
<dbReference type="InterPro" id="IPR024747">
    <property type="entry name" value="Pyridox_Oxase-rel"/>
</dbReference>
<dbReference type="Pfam" id="PF12900">
    <property type="entry name" value="Pyridox_ox_2"/>
    <property type="match status" value="1"/>
</dbReference>
<protein>
    <recommendedName>
        <fullName evidence="2">Flavin-nucleotide-binding protein</fullName>
    </recommendedName>
</protein>
<sequence>MPEDTTPPKVPPILQTPRNTVQRLSRRASYDRAVIHAILDDGYVAVISALVEGAVRAQPIYYWRIGDELFVHGSRHNALFKALLDGQEACLTIAHLDGLVLARSAFHHSMNYRSVVIYAHAREIANAAERTAVLKQSVERLAAGRWAEVRKPSEAEMRGTLVLGFAISEASAKARSGGPVDDPDDYGLPVWAGVIPCALTFGDGEEDANTQPPP</sequence>
<name>A0A212JB60_9PROT</name>